<reference evidence="5" key="1">
    <citation type="submission" date="2016-04" db="EMBL/GenBank/DDBJ databases">
        <authorList>
            <person name="Evans L.H."/>
            <person name="Alamgir A."/>
            <person name="Owens N."/>
            <person name="Weber N.D."/>
            <person name="Virtaneva K."/>
            <person name="Barbian K."/>
            <person name="Babar A."/>
            <person name="Rosenke K."/>
        </authorList>
    </citation>
    <scope>NUCLEOTIDE SEQUENCE [LARGE SCALE GENOMIC DNA]</scope>
    <source>
        <strain evidence="5">CBS 101.48</strain>
    </source>
</reference>
<feature type="compositionally biased region" description="Polar residues" evidence="2">
    <location>
        <begin position="539"/>
        <end position="549"/>
    </location>
</feature>
<dbReference type="InParanoid" id="A0A163J8Q3"/>
<dbReference type="InterPro" id="IPR043502">
    <property type="entry name" value="DNA/RNA_pol_sf"/>
</dbReference>
<dbReference type="InterPro" id="IPR012337">
    <property type="entry name" value="RNaseH-like_sf"/>
</dbReference>
<evidence type="ECO:0000256" key="2">
    <source>
        <dbReference type="SAM" id="MobiDB-lite"/>
    </source>
</evidence>
<evidence type="ECO:0000313" key="5">
    <source>
        <dbReference type="EMBL" id="SAL97783.1"/>
    </source>
</evidence>
<dbReference type="FunFam" id="3.10.20.370:FF:000001">
    <property type="entry name" value="Retrovirus-related Pol polyprotein from transposon 17.6-like protein"/>
    <property type="match status" value="1"/>
</dbReference>
<dbReference type="GO" id="GO:0005634">
    <property type="term" value="C:nucleus"/>
    <property type="evidence" value="ECO:0007669"/>
    <property type="project" value="UniProtKB-ARBA"/>
</dbReference>
<dbReference type="Pfam" id="PF17921">
    <property type="entry name" value="Integrase_H2C2"/>
    <property type="match status" value="1"/>
</dbReference>
<dbReference type="FunFam" id="3.30.70.270:FF:000020">
    <property type="entry name" value="Transposon Tf2-6 polyprotein-like Protein"/>
    <property type="match status" value="1"/>
</dbReference>
<evidence type="ECO:0000313" key="6">
    <source>
        <dbReference type="Proteomes" id="UP000078561"/>
    </source>
</evidence>
<dbReference type="InterPro" id="IPR043128">
    <property type="entry name" value="Rev_trsase/Diguanyl_cyclase"/>
</dbReference>
<dbReference type="GO" id="GO:0003824">
    <property type="term" value="F:catalytic activity"/>
    <property type="evidence" value="ECO:0007669"/>
    <property type="project" value="UniProtKB-KW"/>
</dbReference>
<dbReference type="SUPFAM" id="SSF53098">
    <property type="entry name" value="Ribonuclease H-like"/>
    <property type="match status" value="1"/>
</dbReference>
<evidence type="ECO:0000259" key="3">
    <source>
        <dbReference type="PROSITE" id="PS50878"/>
    </source>
</evidence>
<feature type="region of interest" description="Disordered" evidence="2">
    <location>
        <begin position="529"/>
        <end position="550"/>
    </location>
</feature>
<accession>A0A163J8Q3</accession>
<dbReference type="InterPro" id="IPR001584">
    <property type="entry name" value="Integrase_cat-core"/>
</dbReference>
<dbReference type="InterPro" id="IPR041577">
    <property type="entry name" value="RT_RNaseH_2"/>
</dbReference>
<evidence type="ECO:0000259" key="4">
    <source>
        <dbReference type="PROSITE" id="PS50994"/>
    </source>
</evidence>
<dbReference type="Pfam" id="PF00665">
    <property type="entry name" value="rve"/>
    <property type="match status" value="1"/>
</dbReference>
<dbReference type="Pfam" id="PF00078">
    <property type="entry name" value="RVT_1"/>
    <property type="match status" value="1"/>
</dbReference>
<name>A0A163J8Q3_ABSGL</name>
<gene>
    <name evidence="5" type="primary">ABSGL_03292.1 scaffold 4286</name>
</gene>
<protein>
    <recommendedName>
        <fullName evidence="7">Integrase catalytic domain-containing protein</fullName>
    </recommendedName>
</protein>
<dbReference type="CDD" id="cd01647">
    <property type="entry name" value="RT_LTR"/>
    <property type="match status" value="1"/>
</dbReference>
<dbReference type="Gene3D" id="3.30.420.10">
    <property type="entry name" value="Ribonuclease H-like superfamily/Ribonuclease H"/>
    <property type="match status" value="1"/>
</dbReference>
<dbReference type="Gene3D" id="3.10.10.10">
    <property type="entry name" value="HIV Type 1 Reverse Transcriptase, subunit A, domain 1"/>
    <property type="match status" value="1"/>
</dbReference>
<dbReference type="InterPro" id="IPR041588">
    <property type="entry name" value="Integrase_H2C2"/>
</dbReference>
<dbReference type="PROSITE" id="PS50994">
    <property type="entry name" value="INTEGRASE"/>
    <property type="match status" value="1"/>
</dbReference>
<dbReference type="Proteomes" id="UP000078561">
    <property type="component" value="Unassembled WGS sequence"/>
</dbReference>
<dbReference type="InterPro" id="IPR000477">
    <property type="entry name" value="RT_dom"/>
</dbReference>
<dbReference type="GO" id="GO:0003676">
    <property type="term" value="F:nucleic acid binding"/>
    <property type="evidence" value="ECO:0007669"/>
    <property type="project" value="InterPro"/>
</dbReference>
<dbReference type="PANTHER" id="PTHR37984:SF5">
    <property type="entry name" value="PROTEIN NYNRIN-LIKE"/>
    <property type="match status" value="1"/>
</dbReference>
<keyword evidence="6" id="KW-1185">Reference proteome</keyword>
<dbReference type="InterPro" id="IPR036397">
    <property type="entry name" value="RNaseH_sf"/>
</dbReference>
<feature type="domain" description="Reverse transcriptase" evidence="3">
    <location>
        <begin position="119"/>
        <end position="305"/>
    </location>
</feature>
<dbReference type="CDD" id="cd09274">
    <property type="entry name" value="RNase_HI_RT_Ty3"/>
    <property type="match status" value="1"/>
</dbReference>
<dbReference type="PANTHER" id="PTHR37984">
    <property type="entry name" value="PROTEIN CBG26694"/>
    <property type="match status" value="1"/>
</dbReference>
<dbReference type="AlphaFoldDB" id="A0A163J8Q3"/>
<organism evidence="5">
    <name type="scientific">Absidia glauca</name>
    <name type="common">Pin mould</name>
    <dbReference type="NCBI Taxonomy" id="4829"/>
    <lineage>
        <taxon>Eukaryota</taxon>
        <taxon>Fungi</taxon>
        <taxon>Fungi incertae sedis</taxon>
        <taxon>Mucoromycota</taxon>
        <taxon>Mucoromycotina</taxon>
        <taxon>Mucoromycetes</taxon>
        <taxon>Mucorales</taxon>
        <taxon>Cunninghamellaceae</taxon>
        <taxon>Absidia</taxon>
    </lineage>
</organism>
<evidence type="ECO:0000256" key="1">
    <source>
        <dbReference type="ARBA" id="ARBA00023268"/>
    </source>
</evidence>
<dbReference type="InterPro" id="IPR050951">
    <property type="entry name" value="Retrovirus_Pol_polyprotein"/>
</dbReference>
<dbReference type="SUPFAM" id="SSF56672">
    <property type="entry name" value="DNA/RNA polymerases"/>
    <property type="match status" value="1"/>
</dbReference>
<evidence type="ECO:0008006" key="7">
    <source>
        <dbReference type="Google" id="ProtNLM"/>
    </source>
</evidence>
<dbReference type="OrthoDB" id="3268967at2759"/>
<keyword evidence="1" id="KW-0511">Multifunctional enzyme</keyword>
<dbReference type="GO" id="GO:0015074">
    <property type="term" value="P:DNA integration"/>
    <property type="evidence" value="ECO:0007669"/>
    <property type="project" value="InterPro"/>
</dbReference>
<dbReference type="Pfam" id="PF17919">
    <property type="entry name" value="RT_RNaseH_2"/>
    <property type="match status" value="1"/>
</dbReference>
<sequence length="757" mass="85938">MLNPTKLSDASTGYAYTGLAVSWTPPTKHEEESPFKDIVIPNQDPYGSLEEQTNFLAFVQPSIDANQAIPPDSFCTHPDATVYLDTPKDAKGFRVQYKIADTLKPKVAETVQKWLDQGIITPLPSTVDNRWNSPLTLAPKKDGAGNYTDKRPCLDPRHINKYLKEDQFPLPKIEEIFFKLKDAVVYTTLDLTNAFHRFPIYAPHQHKTTFTSVDGLQYMFRGCSFGLKPISSKFQRVMSTLFSQPPFHTFVATFVDDIVVYSSSYAEHQEHTKLVIDELTKINLTLNPNKCHFAQKTIYLLGFCVAAHGKTYLDPRKVTNTQEWPIPTTGKHIQQFLGLVNYFRTYIPRMALLTAPLDALRSHEGKLGSKWTPEHTVAFNNVKQALIQAPYLYAPRPELPFHVATDASDVGIGAVLYQLDPEGKVLLNGFMARALSKSERNYAVTKKELLAIIFALNKFHQHLWGRRFTLYTDHKALVYLHTQTNLNAMLSKWFDTLLDYDFEVVHLKGMDNILPDALSRLFPTAKDLGGQGHSDQTKDTSTTKYQRTMRTSHKEDLENNYMEPPTEEERQNILLQTHLFGHFGAEAIVKAIHNNGMHWTNLKQQALDLVKQCTPCQRFNIVKTGYNPHKPVHAKLPGDHWAIDLAGPLPTTDRNNTYLLIMIDICSRFVILRPIVDKTAESVVTTIIPVFCDFGIPTILQSDNGKEFANQVMTRFKLKAGFDHRLITPYYPQGNGSAERTVGTSMRLIKKWNLNLV</sequence>
<dbReference type="Gene3D" id="3.30.70.270">
    <property type="match status" value="2"/>
</dbReference>
<dbReference type="EMBL" id="LT551915">
    <property type="protein sequence ID" value="SAL97783.1"/>
    <property type="molecule type" value="Genomic_DNA"/>
</dbReference>
<proteinExistence type="predicted"/>
<dbReference type="Gene3D" id="1.10.340.70">
    <property type="match status" value="1"/>
</dbReference>
<dbReference type="PROSITE" id="PS50878">
    <property type="entry name" value="RT_POL"/>
    <property type="match status" value="1"/>
</dbReference>
<dbReference type="STRING" id="4829.A0A163J8Q3"/>
<feature type="domain" description="Integrase catalytic" evidence="4">
    <location>
        <begin position="633"/>
        <end position="757"/>
    </location>
</feature>